<keyword evidence="2" id="KW-1185">Reference proteome</keyword>
<dbReference type="EMBL" id="CM007361">
    <property type="protein sequence ID" value="OIW19029.1"/>
    <property type="molecule type" value="Genomic_DNA"/>
</dbReference>
<sequence length="283" mass="32458">MEEAADFRDWKDLLPDLQGAIFTRLFLEERLSVVSSVCKSWASTLAGPYCWQEIDLEEWCNQTEPDKIDRMLVLLITRSSGSLRKLTVSCVQSEKTFTFIAENYCYKIGAPALEMIGKNCTMPEVFYRNMHPIDTSDKLFDDDEAIAISTTMPNLKHLGIAYQLVKIEGLLQILSKSPKLELLDLRGCWGVNIENISLEKDFPNVKVLGPHVVDYHENNGWDDFSEPSKYLGWVFLVDEYYDDDDEEESDSDDIWDDEEGLEEIQFTFYQGIENAGMFVPPSP</sequence>
<dbReference type="Proteomes" id="UP000188354">
    <property type="component" value="Chromosome LG01"/>
</dbReference>
<accession>A0A4P1RVY0</accession>
<name>A0A4P1RVY0_LUPAN</name>
<dbReference type="AlphaFoldDB" id="A0A4P1RVY0"/>
<proteinExistence type="predicted"/>
<dbReference type="Gramene" id="OIW19029">
    <property type="protein sequence ID" value="OIW19029"/>
    <property type="gene ID" value="TanjilG_10590"/>
</dbReference>
<dbReference type="STRING" id="3871.A0A4P1RVY0"/>
<evidence type="ECO:0000313" key="2">
    <source>
        <dbReference type="Proteomes" id="UP000188354"/>
    </source>
</evidence>
<evidence type="ECO:0000313" key="1">
    <source>
        <dbReference type="EMBL" id="OIW19029.1"/>
    </source>
</evidence>
<organism evidence="1 2">
    <name type="scientific">Lupinus angustifolius</name>
    <name type="common">Narrow-leaved blue lupine</name>
    <dbReference type="NCBI Taxonomy" id="3871"/>
    <lineage>
        <taxon>Eukaryota</taxon>
        <taxon>Viridiplantae</taxon>
        <taxon>Streptophyta</taxon>
        <taxon>Embryophyta</taxon>
        <taxon>Tracheophyta</taxon>
        <taxon>Spermatophyta</taxon>
        <taxon>Magnoliopsida</taxon>
        <taxon>eudicotyledons</taxon>
        <taxon>Gunneridae</taxon>
        <taxon>Pentapetalae</taxon>
        <taxon>rosids</taxon>
        <taxon>fabids</taxon>
        <taxon>Fabales</taxon>
        <taxon>Fabaceae</taxon>
        <taxon>Papilionoideae</taxon>
        <taxon>50 kb inversion clade</taxon>
        <taxon>genistoids sensu lato</taxon>
        <taxon>core genistoids</taxon>
        <taxon>Genisteae</taxon>
        <taxon>Lupinus</taxon>
    </lineage>
</organism>
<evidence type="ECO:0008006" key="3">
    <source>
        <dbReference type="Google" id="ProtNLM"/>
    </source>
</evidence>
<protein>
    <recommendedName>
        <fullName evidence="3">F-box domain-containing protein</fullName>
    </recommendedName>
</protein>
<dbReference type="PANTHER" id="PTHR38926">
    <property type="entry name" value="F-BOX DOMAIN CONTAINING PROTEIN, EXPRESSED"/>
    <property type="match status" value="1"/>
</dbReference>
<dbReference type="InterPro" id="IPR032675">
    <property type="entry name" value="LRR_dom_sf"/>
</dbReference>
<reference evidence="1 2" key="1">
    <citation type="journal article" date="2017" name="Plant Biotechnol. J.">
        <title>A comprehensive draft genome sequence for lupin (Lupinus angustifolius), an emerging health food: insights into plant-microbe interactions and legume evolution.</title>
        <authorList>
            <person name="Hane J.K."/>
            <person name="Ming Y."/>
            <person name="Kamphuis L.G."/>
            <person name="Nelson M.N."/>
            <person name="Garg G."/>
            <person name="Atkins C.A."/>
            <person name="Bayer P.E."/>
            <person name="Bravo A."/>
            <person name="Bringans S."/>
            <person name="Cannon S."/>
            <person name="Edwards D."/>
            <person name="Foley R."/>
            <person name="Gao L.L."/>
            <person name="Harrison M.J."/>
            <person name="Huang W."/>
            <person name="Hurgobin B."/>
            <person name="Li S."/>
            <person name="Liu C.W."/>
            <person name="McGrath A."/>
            <person name="Morahan G."/>
            <person name="Murray J."/>
            <person name="Weller J."/>
            <person name="Jian J."/>
            <person name="Singh K.B."/>
        </authorList>
    </citation>
    <scope>NUCLEOTIDE SEQUENCE [LARGE SCALE GENOMIC DNA]</scope>
    <source>
        <strain evidence="2">cv. Tanjil</strain>
        <tissue evidence="1">Whole plant</tissue>
    </source>
</reference>
<dbReference type="PANTHER" id="PTHR38926:SF80">
    <property type="entry name" value="F-BOX DOMAIN, LEUCINE-RICH REPEAT DOMAIN SUPERFAMILY"/>
    <property type="match status" value="1"/>
</dbReference>
<gene>
    <name evidence="1" type="ORF">TanjilG_10590</name>
</gene>
<dbReference type="Gene3D" id="3.80.10.10">
    <property type="entry name" value="Ribonuclease Inhibitor"/>
    <property type="match status" value="1"/>
</dbReference>
<dbReference type="SUPFAM" id="SSF52047">
    <property type="entry name" value="RNI-like"/>
    <property type="match status" value="1"/>
</dbReference>